<dbReference type="Proteomes" id="UP001595616">
    <property type="component" value="Unassembled WGS sequence"/>
</dbReference>
<dbReference type="InterPro" id="IPR029052">
    <property type="entry name" value="Metallo-depent_PP-like"/>
</dbReference>
<dbReference type="SUPFAM" id="SSF56300">
    <property type="entry name" value="Metallo-dependent phosphatases"/>
    <property type="match status" value="1"/>
</dbReference>
<dbReference type="Gene3D" id="3.60.21.10">
    <property type="match status" value="1"/>
</dbReference>
<dbReference type="InterPro" id="IPR051918">
    <property type="entry name" value="STPP_CPPED1"/>
</dbReference>
<dbReference type="InterPro" id="IPR004843">
    <property type="entry name" value="Calcineurin-like_PHP"/>
</dbReference>
<keyword evidence="1" id="KW-0732">Signal</keyword>
<name>A0ABV7Z0V2_9BACT</name>
<feature type="domain" description="Calcineurin-like phosphoesterase" evidence="2">
    <location>
        <begin position="38"/>
        <end position="214"/>
    </location>
</feature>
<keyword evidence="4" id="KW-1185">Reference proteome</keyword>
<dbReference type="RefSeq" id="WP_379838718.1">
    <property type="nucleotide sequence ID" value="NZ_JBHRYQ010000001.1"/>
</dbReference>
<sequence length="270" mass="31071">MKNRRSFLKTFSLSSAFLLSGEAFSTTAFLESRNKVKLRFLIASDAHFGQPKTDFEGMTSSFIKNAKEIHKKQKLDFCVINGDLIHDKPEFMPQAKANFDGLPTSYFVTKGNHDRISDQAWLDLWKMPVNHYEEKDEFGLIFGNTSNEKGEYLSPDLVWLKSQLEKAKALKIVFIFIHIPQMKWTPNAIENPAFFELLKGYPNIKAVFHGHEHDQDGIKTHNEIPYIFDSHIGGNWGTEYRGYRIVEVLKNGDILTYMMDPTNKILEATL</sequence>
<evidence type="ECO:0000259" key="2">
    <source>
        <dbReference type="Pfam" id="PF00149"/>
    </source>
</evidence>
<feature type="chain" id="PRO_5045966499" evidence="1">
    <location>
        <begin position="26"/>
        <end position="270"/>
    </location>
</feature>
<comment type="caution">
    <text evidence="3">The sequence shown here is derived from an EMBL/GenBank/DDBJ whole genome shotgun (WGS) entry which is preliminary data.</text>
</comment>
<dbReference type="PANTHER" id="PTHR43143:SF1">
    <property type="entry name" value="SERINE_THREONINE-PROTEIN PHOSPHATASE CPPED1"/>
    <property type="match status" value="1"/>
</dbReference>
<evidence type="ECO:0000313" key="3">
    <source>
        <dbReference type="EMBL" id="MFC3811866.1"/>
    </source>
</evidence>
<evidence type="ECO:0000256" key="1">
    <source>
        <dbReference type="SAM" id="SignalP"/>
    </source>
</evidence>
<dbReference type="EMBL" id="JBHRYQ010000001">
    <property type="protein sequence ID" value="MFC3811866.1"/>
    <property type="molecule type" value="Genomic_DNA"/>
</dbReference>
<keyword evidence="3" id="KW-0378">Hydrolase</keyword>
<reference evidence="4" key="1">
    <citation type="journal article" date="2019" name="Int. J. Syst. Evol. Microbiol.">
        <title>The Global Catalogue of Microorganisms (GCM) 10K type strain sequencing project: providing services to taxonomists for standard genome sequencing and annotation.</title>
        <authorList>
            <consortium name="The Broad Institute Genomics Platform"/>
            <consortium name="The Broad Institute Genome Sequencing Center for Infectious Disease"/>
            <person name="Wu L."/>
            <person name="Ma J."/>
        </authorList>
    </citation>
    <scope>NUCLEOTIDE SEQUENCE [LARGE SCALE GENOMIC DNA]</scope>
    <source>
        <strain evidence="4">CECT 7956</strain>
    </source>
</reference>
<accession>A0ABV7Z0V2</accession>
<protein>
    <submittedName>
        <fullName evidence="3">Metallophosphoesterase family protein</fullName>
        <ecNumber evidence="3">3.1.-.-</ecNumber>
    </submittedName>
</protein>
<dbReference type="Pfam" id="PF00149">
    <property type="entry name" value="Metallophos"/>
    <property type="match status" value="1"/>
</dbReference>
<feature type="signal peptide" evidence="1">
    <location>
        <begin position="1"/>
        <end position="25"/>
    </location>
</feature>
<dbReference type="GO" id="GO:0016787">
    <property type="term" value="F:hydrolase activity"/>
    <property type="evidence" value="ECO:0007669"/>
    <property type="project" value="UniProtKB-KW"/>
</dbReference>
<gene>
    <name evidence="3" type="ORF">ACFOOI_14480</name>
</gene>
<evidence type="ECO:0000313" key="4">
    <source>
        <dbReference type="Proteomes" id="UP001595616"/>
    </source>
</evidence>
<proteinExistence type="predicted"/>
<organism evidence="3 4">
    <name type="scientific">Lacihabitans lacunae</name>
    <dbReference type="NCBI Taxonomy" id="1028214"/>
    <lineage>
        <taxon>Bacteria</taxon>
        <taxon>Pseudomonadati</taxon>
        <taxon>Bacteroidota</taxon>
        <taxon>Cytophagia</taxon>
        <taxon>Cytophagales</taxon>
        <taxon>Leadbetterellaceae</taxon>
        <taxon>Lacihabitans</taxon>
    </lineage>
</organism>
<dbReference type="PANTHER" id="PTHR43143">
    <property type="entry name" value="METALLOPHOSPHOESTERASE, CALCINEURIN SUPERFAMILY"/>
    <property type="match status" value="1"/>
</dbReference>
<dbReference type="EC" id="3.1.-.-" evidence="3"/>